<evidence type="ECO:0000313" key="1">
    <source>
        <dbReference type="EMBL" id="KAI3810610.1"/>
    </source>
</evidence>
<reference evidence="1 2" key="2">
    <citation type="journal article" date="2022" name="Mol. Ecol. Resour.">
        <title>The genomes of chicory, endive, great burdock and yacon provide insights into Asteraceae paleo-polyploidization history and plant inulin production.</title>
        <authorList>
            <person name="Fan W."/>
            <person name="Wang S."/>
            <person name="Wang H."/>
            <person name="Wang A."/>
            <person name="Jiang F."/>
            <person name="Liu H."/>
            <person name="Zhao H."/>
            <person name="Xu D."/>
            <person name="Zhang Y."/>
        </authorList>
    </citation>
    <scope>NUCLEOTIDE SEQUENCE [LARGE SCALE GENOMIC DNA]</scope>
    <source>
        <strain evidence="2">cv. Yunnan</strain>
        <tissue evidence="1">Leaves</tissue>
    </source>
</reference>
<dbReference type="EMBL" id="CM042024">
    <property type="protein sequence ID" value="KAI3810610.1"/>
    <property type="molecule type" value="Genomic_DNA"/>
</dbReference>
<proteinExistence type="predicted"/>
<keyword evidence="2" id="KW-1185">Reference proteome</keyword>
<organism evidence="1 2">
    <name type="scientific">Smallanthus sonchifolius</name>
    <dbReference type="NCBI Taxonomy" id="185202"/>
    <lineage>
        <taxon>Eukaryota</taxon>
        <taxon>Viridiplantae</taxon>
        <taxon>Streptophyta</taxon>
        <taxon>Embryophyta</taxon>
        <taxon>Tracheophyta</taxon>
        <taxon>Spermatophyta</taxon>
        <taxon>Magnoliopsida</taxon>
        <taxon>eudicotyledons</taxon>
        <taxon>Gunneridae</taxon>
        <taxon>Pentapetalae</taxon>
        <taxon>asterids</taxon>
        <taxon>campanulids</taxon>
        <taxon>Asterales</taxon>
        <taxon>Asteraceae</taxon>
        <taxon>Asteroideae</taxon>
        <taxon>Heliantheae alliance</taxon>
        <taxon>Millerieae</taxon>
        <taxon>Smallanthus</taxon>
    </lineage>
</organism>
<evidence type="ECO:0000313" key="2">
    <source>
        <dbReference type="Proteomes" id="UP001056120"/>
    </source>
</evidence>
<comment type="caution">
    <text evidence="1">The sequence shown here is derived from an EMBL/GenBank/DDBJ whole genome shotgun (WGS) entry which is preliminary data.</text>
</comment>
<reference evidence="2" key="1">
    <citation type="journal article" date="2022" name="Mol. Ecol. Resour.">
        <title>The genomes of chicory, endive, great burdock and yacon provide insights into Asteraceae palaeo-polyploidization history and plant inulin production.</title>
        <authorList>
            <person name="Fan W."/>
            <person name="Wang S."/>
            <person name="Wang H."/>
            <person name="Wang A."/>
            <person name="Jiang F."/>
            <person name="Liu H."/>
            <person name="Zhao H."/>
            <person name="Xu D."/>
            <person name="Zhang Y."/>
        </authorList>
    </citation>
    <scope>NUCLEOTIDE SEQUENCE [LARGE SCALE GENOMIC DNA]</scope>
    <source>
        <strain evidence="2">cv. Yunnan</strain>
    </source>
</reference>
<gene>
    <name evidence="1" type="ORF">L1987_20231</name>
</gene>
<sequence>MSSSRHSATARNNKRDKRLAALVAKQMAQVIPGLIQNLTPNGSVESNTETPKSHAQHYRTFLACRPESFTGLEGATKLLSWFASMENTFSVSETPDHLRTRYAASLFKEQALAWWDSEKELDEEIVTLSWKELKAFMREEYCPPHELQALEEEFFTLKQDSGDNAAYNLRFQQLSVLAPCQVDTIERSVAKYIQGLPSVIKDTVAAAEPTNLAKAMRLEAAFSRNRVQDGTLTIRGTKKHATQATV</sequence>
<dbReference type="Proteomes" id="UP001056120">
    <property type="component" value="Linkage Group LG07"/>
</dbReference>
<protein>
    <submittedName>
        <fullName evidence="1">Uncharacterized protein</fullName>
    </submittedName>
</protein>
<name>A0ACB9ISZ3_9ASTR</name>
<accession>A0ACB9ISZ3</accession>